<proteinExistence type="predicted"/>
<protein>
    <submittedName>
        <fullName evidence="3">Cellulose synthase</fullName>
    </submittedName>
</protein>
<evidence type="ECO:0000313" key="4">
    <source>
        <dbReference type="Proteomes" id="UP001156140"/>
    </source>
</evidence>
<feature type="region of interest" description="Disordered" evidence="1">
    <location>
        <begin position="456"/>
        <end position="498"/>
    </location>
</feature>
<name>A0AA41QJC3_9HYPH</name>
<dbReference type="EMBL" id="JALAZD010000001">
    <property type="protein sequence ID" value="MCI0125971.1"/>
    <property type="molecule type" value="Genomic_DNA"/>
</dbReference>
<comment type="caution">
    <text evidence="3">The sequence shown here is derived from an EMBL/GenBank/DDBJ whole genome shotgun (WGS) entry which is preliminary data.</text>
</comment>
<dbReference type="SMART" id="SM00028">
    <property type="entry name" value="TPR"/>
    <property type="match status" value="3"/>
</dbReference>
<dbReference type="RefSeq" id="WP_281735039.1">
    <property type="nucleotide sequence ID" value="NZ_JAKETQ010000001.1"/>
</dbReference>
<dbReference type="InterPro" id="IPR019734">
    <property type="entry name" value="TPR_rpt"/>
</dbReference>
<evidence type="ECO:0000313" key="3">
    <source>
        <dbReference type="EMBL" id="MCI0125971.1"/>
    </source>
</evidence>
<keyword evidence="4" id="KW-1185">Reference proteome</keyword>
<gene>
    <name evidence="3" type="ORF">ML536_03940</name>
</gene>
<dbReference type="AlphaFoldDB" id="A0AA41QJC3"/>
<sequence>MIKALRLATLSLAFFALATATQAQQQPPQAPAAPPAAQSQQKVDETALRYFARQGDQKRVDAEIARLKALYPGWEPPANLLANDYVPDPDIEKIWDLYGKGEYAAARAAIATKQAADPAFTPSADLLHSLDVGEAGMRLRNASDAGQYETVVSIAANTPELLTCESVDSLWRVAEALIKTERTSRGLDAYKYVLTNCTDPQIRLATMQKAMALLDRTQLDTLFALERAGTDGAGEFASIRLSLARNALADVLTGKSSSAGEEDVKLLDSSARQTKAPDDLRLLGWYALNQKRPADAQQWFEMATAADPGQLSAHGLAVALLDQKQPGQAEAILTDYRTASPELTTLYLTAAASLLSQEPRPQLEAAVLNRVVAATMEARNANTAQELGWYAYAFSQPQTAAQWFRLATTWDPQDEPSAYGLLVTSDAIRDAETVRAIKSQWSARSARIASFGQRGEVAPTPAPVAPARNPEPAASMAVVQPQPTPSAGGGSGSRSCSTYVPSASLSPAGALARAWCLMDLNRPSDAVANFARALNSSSEKTRSDAAYGQSLAYIRLGLPSDAMVASSSAPLSQARINELQVAIHTRAALAAYEIGDYRNALRALDERSRYAPEQNDLLVLRAWSYYHLRRYREADQIFTAVAATGFQDAIAGQAAARDALRIQASREP</sequence>
<accession>A0AA41QJC3</accession>
<evidence type="ECO:0000256" key="2">
    <source>
        <dbReference type="SAM" id="SignalP"/>
    </source>
</evidence>
<dbReference type="Gene3D" id="1.25.40.10">
    <property type="entry name" value="Tetratricopeptide repeat domain"/>
    <property type="match status" value="1"/>
</dbReference>
<reference evidence="3" key="1">
    <citation type="submission" date="2022-03" db="EMBL/GenBank/DDBJ databases">
        <title>The complete genome sequence of a Methyloterrigena soli.</title>
        <authorList>
            <person name="Zi Z."/>
        </authorList>
    </citation>
    <scope>NUCLEOTIDE SEQUENCE</scope>
    <source>
        <strain evidence="3">M48</strain>
    </source>
</reference>
<keyword evidence="2" id="KW-0732">Signal</keyword>
<evidence type="ECO:0000256" key="1">
    <source>
        <dbReference type="SAM" id="MobiDB-lite"/>
    </source>
</evidence>
<feature type="chain" id="PRO_5041464916" evidence="2">
    <location>
        <begin position="26"/>
        <end position="668"/>
    </location>
</feature>
<dbReference type="Proteomes" id="UP001156140">
    <property type="component" value="Unassembled WGS sequence"/>
</dbReference>
<organism evidence="3 4">
    <name type="scientific">Paradevosia shaoguanensis</name>
    <dbReference type="NCBI Taxonomy" id="1335043"/>
    <lineage>
        <taxon>Bacteria</taxon>
        <taxon>Pseudomonadati</taxon>
        <taxon>Pseudomonadota</taxon>
        <taxon>Alphaproteobacteria</taxon>
        <taxon>Hyphomicrobiales</taxon>
        <taxon>Devosiaceae</taxon>
        <taxon>Paradevosia</taxon>
    </lineage>
</organism>
<feature type="signal peptide" evidence="2">
    <location>
        <begin position="1"/>
        <end position="25"/>
    </location>
</feature>
<dbReference type="SUPFAM" id="SSF48452">
    <property type="entry name" value="TPR-like"/>
    <property type="match status" value="2"/>
</dbReference>
<dbReference type="InterPro" id="IPR011990">
    <property type="entry name" value="TPR-like_helical_dom_sf"/>
</dbReference>